<gene>
    <name evidence="1" type="ORF">VCHENC02_3899</name>
</gene>
<dbReference type="EMBL" id="AJSR01001679">
    <property type="protein sequence ID" value="EKM30366.1"/>
    <property type="molecule type" value="Genomic_DNA"/>
</dbReference>
<evidence type="ECO:0000313" key="1">
    <source>
        <dbReference type="EMBL" id="EKM30366.1"/>
    </source>
</evidence>
<sequence>MKPPFTGAFLLTKSKTLFEISPLFFKLVLASKYLKAQSITLR</sequence>
<dbReference type="AlphaFoldDB" id="A0A454CVB2"/>
<accession>A0A454CVB2</accession>
<organism evidence="1 2">
    <name type="scientific">Vibrio harveyi</name>
    <name type="common">Beneckea harveyi</name>
    <dbReference type="NCBI Taxonomy" id="669"/>
    <lineage>
        <taxon>Bacteria</taxon>
        <taxon>Pseudomonadati</taxon>
        <taxon>Pseudomonadota</taxon>
        <taxon>Gammaproteobacteria</taxon>
        <taxon>Vibrionales</taxon>
        <taxon>Vibrionaceae</taxon>
        <taxon>Vibrio</taxon>
    </lineage>
</organism>
<reference evidence="1 2" key="1">
    <citation type="submission" date="2012-10" db="EMBL/GenBank/DDBJ databases">
        <title>Genome sequence of Vibrio Cholerae HENC-02.</title>
        <authorList>
            <person name="Eppinger M."/>
            <person name="Hasan N.A."/>
            <person name="Sengamalay N."/>
            <person name="Hine E."/>
            <person name="Su Q."/>
            <person name="Daugherty S.C."/>
            <person name="Young S."/>
            <person name="Sadzewicz L."/>
            <person name="Tallon L."/>
            <person name="Cebula T.A."/>
            <person name="Ravel J."/>
            <person name="Colwell R.R."/>
        </authorList>
    </citation>
    <scope>NUCLEOTIDE SEQUENCE [LARGE SCALE GENOMIC DNA]</scope>
    <source>
        <strain evidence="1 2">HENC-02</strain>
    </source>
</reference>
<evidence type="ECO:0000313" key="2">
    <source>
        <dbReference type="Proteomes" id="UP000008367"/>
    </source>
</evidence>
<proteinExistence type="predicted"/>
<dbReference type="Proteomes" id="UP000008367">
    <property type="component" value="Unassembled WGS sequence"/>
</dbReference>
<protein>
    <submittedName>
        <fullName evidence="1">Uncharacterized protein</fullName>
    </submittedName>
</protein>
<name>A0A454CVB2_VIBHA</name>
<comment type="caution">
    <text evidence="1">The sequence shown here is derived from an EMBL/GenBank/DDBJ whole genome shotgun (WGS) entry which is preliminary data.</text>
</comment>